<comment type="similarity">
    <text evidence="1">Belongs to the FGGY kinase family.</text>
</comment>
<dbReference type="GO" id="GO:0019321">
    <property type="term" value="P:pentose metabolic process"/>
    <property type="evidence" value="ECO:0007669"/>
    <property type="project" value="TreeGrafter"/>
</dbReference>
<dbReference type="KEGG" id="lri:NCTC12151_03446"/>
<dbReference type="InterPro" id="IPR043129">
    <property type="entry name" value="ATPase_NBD"/>
</dbReference>
<dbReference type="AlphaFoldDB" id="A0A2X4VBG0"/>
<proteinExistence type="inferred from homology"/>
<dbReference type="Pfam" id="PF00370">
    <property type="entry name" value="FGGY_N"/>
    <property type="match status" value="1"/>
</dbReference>
<evidence type="ECO:0000313" key="6">
    <source>
        <dbReference type="EMBL" id="SQI44112.1"/>
    </source>
</evidence>
<dbReference type="EMBL" id="LS483470">
    <property type="protein sequence ID" value="SQI44112.1"/>
    <property type="molecule type" value="Genomic_DNA"/>
</dbReference>
<dbReference type="NCBIfam" id="TIGR01315">
    <property type="entry name" value="5C_CHO_kinase"/>
    <property type="match status" value="1"/>
</dbReference>
<keyword evidence="2 6" id="KW-0808">Transferase</keyword>
<sequence>MAKIFFIGVDVGSASVRAGIFTQKGERLAFAVRPIQQFHSGESQVEQSSQNIWQRVCETVKEAVALSGVDADAIGSIGFDATCSLVAVGSDGSSISVSESASPERDIVMWMDHRATEEATAINLTNDPALAYVGGEVSVEMELPKILWLKRHYPERYQRVWRFFDLADYLVWRASGADAASVCTLTCKWNYLSHEERFSESLLAGVGLEDVLTKVPSKVLALGERAGTLCESAAGQLGLTTKVVVAGGIIDAHSGGLALAAANPMGSLTIISGTSNCHMVVSPEPVMVPGVWGPYFGAMIPNLWLNEGGQSAAGALVDWTLNQSAAWGALVAEAKALDKSPYALLNRLVEQLEQREAYPTCHYHVLADHHGNRSPRANPDARGMVSGLSLETGVDELARRYLATLQAIAYGTRHIIDALVDAGHQIDRIIMCGGATKNPLWLREYANATGRAIHLAEEEDAVTLGAALLGAVACGAFKGFAEAARAMVREGKLIEPDASTYAFHDAKYRVYLQMYQDQQRYADVMYHACSLSLDK</sequence>
<dbReference type="InterPro" id="IPR018485">
    <property type="entry name" value="FGGY_C"/>
</dbReference>
<dbReference type="InterPro" id="IPR018484">
    <property type="entry name" value="FGGY_N"/>
</dbReference>
<dbReference type="RefSeq" id="WP_111741709.1">
    <property type="nucleotide sequence ID" value="NZ_LR698987.1"/>
</dbReference>
<name>A0A2X4VBG0_9GAMM</name>
<evidence type="ECO:0000256" key="3">
    <source>
        <dbReference type="ARBA" id="ARBA00022777"/>
    </source>
</evidence>
<gene>
    <name evidence="6" type="primary">araB_2</name>
    <name evidence="6" type="ORF">NCTC12151_03446</name>
</gene>
<dbReference type="InterPro" id="IPR006003">
    <property type="entry name" value="FGGY_RbtK-like"/>
</dbReference>
<evidence type="ECO:0000259" key="4">
    <source>
        <dbReference type="Pfam" id="PF00370"/>
    </source>
</evidence>
<dbReference type="GO" id="GO:0019150">
    <property type="term" value="F:D-ribulokinase activity"/>
    <property type="evidence" value="ECO:0007669"/>
    <property type="project" value="TreeGrafter"/>
</dbReference>
<feature type="domain" description="Carbohydrate kinase FGGY C-terminal" evidence="5">
    <location>
        <begin position="269"/>
        <end position="474"/>
    </location>
</feature>
<dbReference type="Proteomes" id="UP000249005">
    <property type="component" value="Chromosome 1"/>
</dbReference>
<dbReference type="PANTHER" id="PTHR43435">
    <property type="entry name" value="RIBULOKINASE"/>
    <property type="match status" value="1"/>
</dbReference>
<dbReference type="InterPro" id="IPR000577">
    <property type="entry name" value="Carb_kinase_FGGY"/>
</dbReference>
<protein>
    <submittedName>
        <fullName evidence="6">Ribulokinase</fullName>
        <ecNumber evidence="6">2.7.1.16</ecNumber>
    </submittedName>
</protein>
<reference evidence="6 7" key="1">
    <citation type="submission" date="2018-06" db="EMBL/GenBank/DDBJ databases">
        <authorList>
            <consortium name="Pathogen Informatics"/>
            <person name="Doyle S."/>
        </authorList>
    </citation>
    <scope>NUCLEOTIDE SEQUENCE [LARGE SCALE GENOMIC DNA]</scope>
    <source>
        <strain evidence="6 7">NCTC12151</strain>
    </source>
</reference>
<dbReference type="PIRSF" id="PIRSF000538">
    <property type="entry name" value="GlpK"/>
    <property type="match status" value="1"/>
</dbReference>
<evidence type="ECO:0000256" key="2">
    <source>
        <dbReference type="ARBA" id="ARBA00022679"/>
    </source>
</evidence>
<accession>A0A2X4VBG0</accession>
<dbReference type="EC" id="2.7.1.16" evidence="6"/>
<feature type="domain" description="Carbohydrate kinase FGGY N-terminal" evidence="4">
    <location>
        <begin position="6"/>
        <end position="255"/>
    </location>
</feature>
<dbReference type="GO" id="GO:0008741">
    <property type="term" value="F:ribulokinase activity"/>
    <property type="evidence" value="ECO:0007669"/>
    <property type="project" value="UniProtKB-EC"/>
</dbReference>
<organism evidence="6 7">
    <name type="scientific">Leminorella richardii</name>
    <dbReference type="NCBI Taxonomy" id="158841"/>
    <lineage>
        <taxon>Bacteria</taxon>
        <taxon>Pseudomonadati</taxon>
        <taxon>Pseudomonadota</taxon>
        <taxon>Gammaproteobacteria</taxon>
        <taxon>Enterobacterales</taxon>
        <taxon>Budviciaceae</taxon>
        <taxon>Leminorella</taxon>
    </lineage>
</organism>
<dbReference type="Gene3D" id="1.20.58.2240">
    <property type="match status" value="1"/>
</dbReference>
<evidence type="ECO:0000256" key="1">
    <source>
        <dbReference type="ARBA" id="ARBA00009156"/>
    </source>
</evidence>
<evidence type="ECO:0000313" key="7">
    <source>
        <dbReference type="Proteomes" id="UP000249005"/>
    </source>
</evidence>
<dbReference type="OrthoDB" id="9805576at2"/>
<keyword evidence="7" id="KW-1185">Reference proteome</keyword>
<dbReference type="PANTHER" id="PTHR43435:SF4">
    <property type="entry name" value="FGGY CARBOHYDRATE KINASE DOMAIN-CONTAINING PROTEIN"/>
    <property type="match status" value="1"/>
</dbReference>
<dbReference type="SUPFAM" id="SSF53067">
    <property type="entry name" value="Actin-like ATPase domain"/>
    <property type="match status" value="2"/>
</dbReference>
<keyword evidence="3 6" id="KW-0418">Kinase</keyword>
<evidence type="ECO:0000259" key="5">
    <source>
        <dbReference type="Pfam" id="PF02782"/>
    </source>
</evidence>
<dbReference type="Pfam" id="PF02782">
    <property type="entry name" value="FGGY_C"/>
    <property type="match status" value="1"/>
</dbReference>
<dbReference type="CDD" id="cd07782">
    <property type="entry name" value="ASKHA_NBD_FGGY_D-RBK"/>
    <property type="match status" value="1"/>
</dbReference>
<dbReference type="GO" id="GO:0005737">
    <property type="term" value="C:cytoplasm"/>
    <property type="evidence" value="ECO:0007669"/>
    <property type="project" value="TreeGrafter"/>
</dbReference>
<dbReference type="Gene3D" id="3.30.420.40">
    <property type="match status" value="1"/>
</dbReference>